<dbReference type="InterPro" id="IPR052036">
    <property type="entry name" value="Hydrolase/PRTase-associated"/>
</dbReference>
<dbReference type="PANTHER" id="PTHR31299:SF0">
    <property type="entry name" value="ESTERASE, PUTATIVE (AFU_ORTHOLOGUE AFUA_1G05850)-RELATED"/>
    <property type="match status" value="1"/>
</dbReference>
<dbReference type="InterPro" id="IPR007815">
    <property type="entry name" value="Emycin_Estase"/>
</dbReference>
<name>A0A3M9MV81_9BACT</name>
<dbReference type="GO" id="GO:0046677">
    <property type="term" value="P:response to antibiotic"/>
    <property type="evidence" value="ECO:0007669"/>
    <property type="project" value="InterPro"/>
</dbReference>
<dbReference type="OrthoDB" id="9810066at2"/>
<dbReference type="SUPFAM" id="SSF159501">
    <property type="entry name" value="EreA/ChaN-like"/>
    <property type="match status" value="1"/>
</dbReference>
<reference evidence="1 2" key="1">
    <citation type="submission" date="2018-11" db="EMBL/GenBank/DDBJ databases">
        <title>Rufibacter latericius sp. nov., isolated from water in Baiyang Lake.</title>
        <authorList>
            <person name="Yang Y."/>
        </authorList>
    </citation>
    <scope>NUCLEOTIDE SEQUENCE [LARGE SCALE GENOMIC DNA]</scope>
    <source>
        <strain evidence="1 2">MCC P1</strain>
    </source>
</reference>
<dbReference type="Proteomes" id="UP000271010">
    <property type="component" value="Unassembled WGS sequence"/>
</dbReference>
<keyword evidence="2" id="KW-1185">Reference proteome</keyword>
<proteinExistence type="predicted"/>
<sequence>MQKRTIFKIIFCLLPFISDAQTKSYLNEEEKRYLLNFIYPLSSIEPDFQSNEDLKVLDKLIGDSKVVALGEVTHGSSEIYKMKDRIVRYLAQNNHFDIFALEAAMPEAHAMNQYTFHSQGDPKALLKGMHFWIWQTEEMLSLIHWMKTYNDTHARKIHYTGFDMQSYEGALKNIETLSDHQFPKSDIDELSALLLAIKTKTTKRKSGHTIVTKKQKERITVLLNKAKQSSDKISDKQQKSWLLQNIRIIEQYLEKRYSNRDDFMAENVLWLNNQHPDSRIIVSAHNGHINNRGNEMGSYLSKELKDKYTTFGFGFYQGTFTGLDNSMKRESLNTPQIAQKAGEGTLEYLLNSLDIPIFILDLKEIKRENNPLSNWLVHEVVKFRNTGAVALKREFWDAKISNDFDYLIFIRDSNGSKLINRN</sequence>
<dbReference type="CDD" id="cd14728">
    <property type="entry name" value="Ere-like"/>
    <property type="match status" value="1"/>
</dbReference>
<dbReference type="AlphaFoldDB" id="A0A3M9MV81"/>
<accession>A0A3M9MV81</accession>
<dbReference type="Gene3D" id="1.20.1440.30">
    <property type="entry name" value="Biosynthetic Protein domain"/>
    <property type="match status" value="1"/>
</dbReference>
<dbReference type="PANTHER" id="PTHR31299">
    <property type="entry name" value="ESTERASE, PUTATIVE (AFU_ORTHOLOGUE AFUA_1G05850)-RELATED"/>
    <property type="match status" value="1"/>
</dbReference>
<dbReference type="EMBL" id="RJJE01000009">
    <property type="protein sequence ID" value="RNI29441.1"/>
    <property type="molecule type" value="Genomic_DNA"/>
</dbReference>
<evidence type="ECO:0000313" key="2">
    <source>
        <dbReference type="Proteomes" id="UP000271010"/>
    </source>
</evidence>
<dbReference type="RefSeq" id="WP_123132527.1">
    <property type="nucleotide sequence ID" value="NZ_RJJE01000009.1"/>
</dbReference>
<dbReference type="Pfam" id="PF05139">
    <property type="entry name" value="Erythro_esteras"/>
    <property type="match status" value="1"/>
</dbReference>
<dbReference type="Gene3D" id="3.40.1660.10">
    <property type="entry name" value="EreA-like (biosynthetic domain)"/>
    <property type="match status" value="1"/>
</dbReference>
<comment type="caution">
    <text evidence="1">The sequence shown here is derived from an EMBL/GenBank/DDBJ whole genome shotgun (WGS) entry which is preliminary data.</text>
</comment>
<protein>
    <submittedName>
        <fullName evidence="1">Erythromycin esterase family protein</fullName>
    </submittedName>
</protein>
<gene>
    <name evidence="1" type="ORF">EFA69_07725</name>
</gene>
<evidence type="ECO:0000313" key="1">
    <source>
        <dbReference type="EMBL" id="RNI29441.1"/>
    </source>
</evidence>
<organism evidence="1 2">
    <name type="scientific">Rufibacter immobilis</name>
    <dbReference type="NCBI Taxonomy" id="1348778"/>
    <lineage>
        <taxon>Bacteria</taxon>
        <taxon>Pseudomonadati</taxon>
        <taxon>Bacteroidota</taxon>
        <taxon>Cytophagia</taxon>
        <taxon>Cytophagales</taxon>
        <taxon>Hymenobacteraceae</taxon>
        <taxon>Rufibacter</taxon>
    </lineage>
</organism>
<dbReference type="Gene3D" id="3.30.1870.10">
    <property type="entry name" value="EreA-like, domain 2"/>
    <property type="match status" value="1"/>
</dbReference>